<organism evidence="1 2">
    <name type="scientific">Streptosporangium brasiliense</name>
    <dbReference type="NCBI Taxonomy" id="47480"/>
    <lineage>
        <taxon>Bacteria</taxon>
        <taxon>Bacillati</taxon>
        <taxon>Actinomycetota</taxon>
        <taxon>Actinomycetes</taxon>
        <taxon>Streptosporangiales</taxon>
        <taxon>Streptosporangiaceae</taxon>
        <taxon>Streptosporangium</taxon>
    </lineage>
</organism>
<proteinExistence type="predicted"/>
<evidence type="ECO:0000313" key="2">
    <source>
        <dbReference type="Proteomes" id="UP001230426"/>
    </source>
</evidence>
<dbReference type="Proteomes" id="UP001230426">
    <property type="component" value="Unassembled WGS sequence"/>
</dbReference>
<comment type="caution">
    <text evidence="1">The sequence shown here is derived from an EMBL/GenBank/DDBJ whole genome shotgun (WGS) entry which is preliminary data.</text>
</comment>
<name>A0ABT9R946_9ACTN</name>
<accession>A0ABT9R946</accession>
<reference evidence="1 2" key="1">
    <citation type="submission" date="2023-07" db="EMBL/GenBank/DDBJ databases">
        <title>Sequencing the genomes of 1000 actinobacteria strains.</title>
        <authorList>
            <person name="Klenk H.-P."/>
        </authorList>
    </citation>
    <scope>NUCLEOTIDE SEQUENCE [LARGE SCALE GENOMIC DNA]</scope>
    <source>
        <strain evidence="1 2">DSM 44109</strain>
    </source>
</reference>
<keyword evidence="2" id="KW-1185">Reference proteome</keyword>
<sequence length="191" mass="20316">MVALACTLAVSTACRNEEVKVDRSPLPTMATPPYLCDHIPLKAVELMTGVRDPLVRGHFDLTYPGDLDDGSCVIYQRDGERRKVLLIDLTPDGSPEEIKEQLEDGALPLPEIIPGAIGSYFKASDSTSNDAYALLVRGKAALSIQLEIGVAGRDNAADVLALMKLIAPKLLTDASAPSATTMSPSPSPTKE</sequence>
<evidence type="ECO:0000313" key="1">
    <source>
        <dbReference type="EMBL" id="MDP9865757.1"/>
    </source>
</evidence>
<dbReference type="EMBL" id="JAUSRB010000002">
    <property type="protein sequence ID" value="MDP9865757.1"/>
    <property type="molecule type" value="Genomic_DNA"/>
</dbReference>
<gene>
    <name evidence="1" type="ORF">J2S55_005023</name>
</gene>
<dbReference type="RefSeq" id="WP_306865534.1">
    <property type="nucleotide sequence ID" value="NZ_JAUSRB010000002.1"/>
</dbReference>
<protein>
    <recommendedName>
        <fullName evidence="3">DUF3558 domain-containing protein</fullName>
    </recommendedName>
</protein>
<evidence type="ECO:0008006" key="3">
    <source>
        <dbReference type="Google" id="ProtNLM"/>
    </source>
</evidence>